<evidence type="ECO:0000313" key="2">
    <source>
        <dbReference type="EMBL" id="CBA09718.1"/>
    </source>
</evidence>
<sequence>MSDAHRTGGKPGSVSDSHSSRHTVTGMLKQPTRTLGGQRHCVLFGLAPNGVWPAAYCYQMRGAPLPHLFTLACAAKAAIGGFAFCSTRARVTAPGR</sequence>
<name>C6SMI2_NEIME</name>
<dbReference type="EMBL" id="AM889138">
    <property type="protein sequence ID" value="CBA09718.1"/>
    <property type="molecule type" value="Genomic_DNA"/>
</dbReference>
<reference evidence="2" key="1">
    <citation type="journal article" date="2008" name="Proc. Natl. Acad. Sci. U.S.A.">
        <title>Whole-genome comparison of disease and carriage strains provides insights into virulence evolution in Neisseria meningitidis.</title>
        <authorList>
            <person name="Schoen C."/>
            <person name="Blom J."/>
            <person name="Claus H."/>
            <person name="Schramm-Glueck A."/>
            <person name="Brandt P."/>
            <person name="Mueller T."/>
            <person name="Goesmann A."/>
            <person name="Joseph B."/>
            <person name="Konietzny S."/>
            <person name="Kurzai O."/>
            <person name="Schmitt C."/>
            <person name="Friedrich T."/>
            <person name="Linke B."/>
            <person name="Vogel U."/>
            <person name="Frosch M."/>
        </authorList>
    </citation>
    <scope>NUCLEOTIDE SEQUENCE</scope>
    <source>
        <strain evidence="2">Alpha275</strain>
    </source>
</reference>
<organism evidence="2">
    <name type="scientific">Neisseria meningitidis alpha275</name>
    <dbReference type="NCBI Taxonomy" id="295996"/>
    <lineage>
        <taxon>Bacteria</taxon>
        <taxon>Pseudomonadati</taxon>
        <taxon>Pseudomonadota</taxon>
        <taxon>Betaproteobacteria</taxon>
        <taxon>Neisseriales</taxon>
        <taxon>Neisseriaceae</taxon>
        <taxon>Neisseria</taxon>
    </lineage>
</organism>
<gene>
    <name evidence="2" type="primary">cysH3</name>
    <name evidence="2" type="ORF">NMW_2161</name>
</gene>
<dbReference type="AlphaFoldDB" id="C6SMI2"/>
<feature type="region of interest" description="Disordered" evidence="1">
    <location>
        <begin position="1"/>
        <end position="31"/>
    </location>
</feature>
<proteinExistence type="predicted"/>
<protein>
    <submittedName>
        <fullName evidence="2">Uncharacterized protein</fullName>
    </submittedName>
</protein>
<dbReference type="AntiFam" id="ANF00041">
    <property type="entry name" value="Antisense to RNaseP"/>
</dbReference>
<accession>C6SMI2</accession>
<evidence type="ECO:0000256" key="1">
    <source>
        <dbReference type="SAM" id="MobiDB-lite"/>
    </source>
</evidence>